<evidence type="ECO:0000256" key="3">
    <source>
        <dbReference type="ARBA" id="ARBA00022679"/>
    </source>
</evidence>
<keyword evidence="6 10" id="KW-0521">NADP</keyword>
<evidence type="ECO:0000256" key="1">
    <source>
        <dbReference type="ARBA" id="ARBA00009558"/>
    </source>
</evidence>
<dbReference type="AlphaFoldDB" id="A0A8D2QCN9"/>
<reference evidence="11" key="2">
    <citation type="submission" date="2025-09" db="UniProtKB">
        <authorList>
            <consortium name="Ensembl"/>
        </authorList>
    </citation>
    <scope>IDENTIFICATION</scope>
</reference>
<dbReference type="Gene3D" id="3.90.176.10">
    <property type="entry name" value="Toxin ADP-ribosyltransferase, Chain A, domain 1"/>
    <property type="match status" value="1"/>
</dbReference>
<accession>A0A8D2QCN9</accession>
<evidence type="ECO:0000256" key="7">
    <source>
        <dbReference type="ARBA" id="ARBA00023027"/>
    </source>
</evidence>
<dbReference type="Proteomes" id="UP000694413">
    <property type="component" value="Unassembled WGS sequence"/>
</dbReference>
<sequence length="309" mass="35092">FPVLLIYFFLSIWLHGQEQLTVTTMAIKVVPLDVAWDSFDDQYQGCGPALNAKWSSLYNSKSQKNRPFAWGWYHADAEWRKWGSPVSPVTTHWQAVALMEYQNNLCFKTLHFLLTQALVTLRQGQNRQCHHVFWGMRDVHFQAWQGQSIRFGQFTSMWLRKEIALHFGTDTIFEVHTCHGVDIQWFSMYPGEEEVLIPPYETFEVTKVTQNGKRTWISLRSAMFVPLCPAQGGTSGVLCPALFSARSSAAQCHISFWAALDPILVSAMTLSLSWEAGPGAHPGFFWPDPFWDLGILAVAVQELSTGGQQ</sequence>
<protein>
    <recommendedName>
        <fullName evidence="10">NAD(P)(+)--arginine ADP-ribosyltransferase</fullName>
        <ecNumber evidence="10">2.4.2.31</ecNumber>
    </recommendedName>
    <alternativeName>
        <fullName evidence="10">Mono(ADP-ribosyl)transferase</fullName>
    </alternativeName>
</protein>
<comment type="similarity">
    <text evidence="1 10">Belongs to the Arg-specific ADP-ribosyltransferase family.</text>
</comment>
<dbReference type="PANTHER" id="PTHR10339">
    <property type="entry name" value="ADP-RIBOSYLTRANSFERASE"/>
    <property type="match status" value="1"/>
</dbReference>
<dbReference type="PRINTS" id="PR00970">
    <property type="entry name" value="RIBTRNSFRASE"/>
</dbReference>
<dbReference type="GO" id="GO:0016779">
    <property type="term" value="F:nucleotidyltransferase activity"/>
    <property type="evidence" value="ECO:0007669"/>
    <property type="project" value="UniProtKB-KW"/>
</dbReference>
<evidence type="ECO:0000313" key="12">
    <source>
        <dbReference type="Proteomes" id="UP000694413"/>
    </source>
</evidence>
<proteinExistence type="inferred from homology"/>
<feature type="signal peptide" evidence="10">
    <location>
        <begin position="1"/>
        <end position="19"/>
    </location>
</feature>
<evidence type="ECO:0000256" key="2">
    <source>
        <dbReference type="ARBA" id="ARBA00022676"/>
    </source>
</evidence>
<name>A0A8D2QCN9_ZONAL</name>
<dbReference type="GO" id="GO:0003950">
    <property type="term" value="F:NAD+ poly-ADP-ribosyltransferase activity"/>
    <property type="evidence" value="ECO:0007669"/>
    <property type="project" value="TreeGrafter"/>
</dbReference>
<keyword evidence="7 10" id="KW-0520">NAD</keyword>
<keyword evidence="12" id="KW-1185">Reference proteome</keyword>
<dbReference type="EC" id="2.4.2.31" evidence="10"/>
<evidence type="ECO:0000256" key="6">
    <source>
        <dbReference type="ARBA" id="ARBA00022857"/>
    </source>
</evidence>
<dbReference type="InterPro" id="IPR050999">
    <property type="entry name" value="ADP-ribosyltransferase_ARG"/>
</dbReference>
<dbReference type="SUPFAM" id="SSF56399">
    <property type="entry name" value="ADP-ribosylation"/>
    <property type="match status" value="1"/>
</dbReference>
<evidence type="ECO:0000256" key="4">
    <source>
        <dbReference type="ARBA" id="ARBA00022695"/>
    </source>
</evidence>
<keyword evidence="4" id="KW-0548">Nucleotidyltransferase</keyword>
<keyword evidence="5 10" id="KW-0732">Signal</keyword>
<dbReference type="Ensembl" id="ENSZALT00000010072.1">
    <property type="protein sequence ID" value="ENSZALP00000006979.1"/>
    <property type="gene ID" value="ENSZALG00000006264.1"/>
</dbReference>
<dbReference type="Pfam" id="PF01129">
    <property type="entry name" value="ART"/>
    <property type="match status" value="1"/>
</dbReference>
<dbReference type="InterPro" id="IPR000768">
    <property type="entry name" value="ART"/>
</dbReference>
<dbReference type="PROSITE" id="PS51996">
    <property type="entry name" value="TR_MART"/>
    <property type="match status" value="1"/>
</dbReference>
<keyword evidence="8" id="KW-1015">Disulfide bond</keyword>
<keyword evidence="2 10" id="KW-0328">Glycosyltransferase</keyword>
<keyword evidence="3 10" id="KW-0808">Transferase</keyword>
<evidence type="ECO:0000256" key="8">
    <source>
        <dbReference type="ARBA" id="ARBA00023157"/>
    </source>
</evidence>
<evidence type="ECO:0000256" key="9">
    <source>
        <dbReference type="ARBA" id="ARBA00047597"/>
    </source>
</evidence>
<evidence type="ECO:0000313" key="11">
    <source>
        <dbReference type="Ensembl" id="ENSZALP00000006979.1"/>
    </source>
</evidence>
<comment type="catalytic activity">
    <reaction evidence="9 10">
        <text>L-arginyl-[protein] + NAD(+) = N(omega)-(ADP-D-ribosyl)-L-arginyl-[protein] + nicotinamide + H(+)</text>
        <dbReference type="Rhea" id="RHEA:19149"/>
        <dbReference type="Rhea" id="RHEA-COMP:10532"/>
        <dbReference type="Rhea" id="RHEA-COMP:15087"/>
        <dbReference type="ChEBI" id="CHEBI:15378"/>
        <dbReference type="ChEBI" id="CHEBI:17154"/>
        <dbReference type="ChEBI" id="CHEBI:29965"/>
        <dbReference type="ChEBI" id="CHEBI:57540"/>
        <dbReference type="ChEBI" id="CHEBI:142554"/>
        <dbReference type="EC" id="2.4.2.31"/>
    </reaction>
</comment>
<dbReference type="GO" id="GO:0106274">
    <property type="term" value="F:NAD+-protein-arginine ADP-ribosyltransferase activity"/>
    <property type="evidence" value="ECO:0007669"/>
    <property type="project" value="UniProtKB-EC"/>
</dbReference>
<dbReference type="PANTHER" id="PTHR10339:SF19">
    <property type="entry name" value="GPI-LINKED NAD(P)(+)--ARGININE ADP-RIBOSYLTRANSFERASE 1"/>
    <property type="match status" value="1"/>
</dbReference>
<organism evidence="11 12">
    <name type="scientific">Zonotrichia albicollis</name>
    <name type="common">White-throated sparrow</name>
    <name type="synonym">Fringilla albicollis</name>
    <dbReference type="NCBI Taxonomy" id="44394"/>
    <lineage>
        <taxon>Eukaryota</taxon>
        <taxon>Metazoa</taxon>
        <taxon>Chordata</taxon>
        <taxon>Craniata</taxon>
        <taxon>Vertebrata</taxon>
        <taxon>Euteleostomi</taxon>
        <taxon>Archelosauria</taxon>
        <taxon>Archosauria</taxon>
        <taxon>Dinosauria</taxon>
        <taxon>Saurischia</taxon>
        <taxon>Theropoda</taxon>
        <taxon>Coelurosauria</taxon>
        <taxon>Aves</taxon>
        <taxon>Neognathae</taxon>
        <taxon>Neoaves</taxon>
        <taxon>Telluraves</taxon>
        <taxon>Australaves</taxon>
        <taxon>Passeriformes</taxon>
        <taxon>Passerellidae</taxon>
        <taxon>Zonotrichia</taxon>
    </lineage>
</organism>
<reference evidence="11" key="1">
    <citation type="submission" date="2025-08" db="UniProtKB">
        <authorList>
            <consortium name="Ensembl"/>
        </authorList>
    </citation>
    <scope>IDENTIFICATION</scope>
</reference>
<feature type="chain" id="PRO_5034518346" description="NAD(P)(+)--arginine ADP-ribosyltransferase" evidence="10">
    <location>
        <begin position="20"/>
        <end position="309"/>
    </location>
</feature>
<evidence type="ECO:0000256" key="5">
    <source>
        <dbReference type="ARBA" id="ARBA00022729"/>
    </source>
</evidence>
<evidence type="ECO:0000256" key="10">
    <source>
        <dbReference type="RuleBase" id="RU361228"/>
    </source>
</evidence>